<evidence type="ECO:0000313" key="2">
    <source>
        <dbReference type="Proteomes" id="UP000681340"/>
    </source>
</evidence>
<dbReference type="RefSeq" id="WP_212991474.1">
    <property type="nucleotide sequence ID" value="NZ_BAABEA010000054.1"/>
</dbReference>
<keyword evidence="2" id="KW-1185">Reference proteome</keyword>
<gene>
    <name evidence="1" type="ORF">Aau02nite_55380</name>
</gene>
<dbReference type="EMBL" id="BOQL01000044">
    <property type="protein sequence ID" value="GIM73307.1"/>
    <property type="molecule type" value="Genomic_DNA"/>
</dbReference>
<evidence type="ECO:0008006" key="3">
    <source>
        <dbReference type="Google" id="ProtNLM"/>
    </source>
</evidence>
<proteinExistence type="predicted"/>
<sequence>MARFDVSLDVHAPASRVWAELVDWRKHADWAPLTSVRITSARPDGVGAVFVARTGIGPLSFDDPMTVVRWEPPAGDAPDDAPGRCDVEKHGRVVHGRAWFVVTPLPGGRSRVVWSEDITVSPHRLTRLTAPLLSVVGKAGFARVLRSMAREAERPLGRA</sequence>
<dbReference type="InterPro" id="IPR019587">
    <property type="entry name" value="Polyketide_cyclase/dehydratase"/>
</dbReference>
<name>A0A919SKV9_9ACTN</name>
<accession>A0A919SKV9</accession>
<dbReference type="InterPro" id="IPR023393">
    <property type="entry name" value="START-like_dom_sf"/>
</dbReference>
<protein>
    <recommendedName>
        <fullName evidence="3">Polyketide cyclase/dehydrase/lipid transport protein</fullName>
    </recommendedName>
</protein>
<dbReference type="SUPFAM" id="SSF55961">
    <property type="entry name" value="Bet v1-like"/>
    <property type="match status" value="1"/>
</dbReference>
<evidence type="ECO:0000313" key="1">
    <source>
        <dbReference type="EMBL" id="GIM73307.1"/>
    </source>
</evidence>
<dbReference type="Proteomes" id="UP000681340">
    <property type="component" value="Unassembled WGS sequence"/>
</dbReference>
<reference evidence="1" key="1">
    <citation type="submission" date="2021-03" db="EMBL/GenBank/DDBJ databases">
        <title>Whole genome shotgun sequence of Actinoplanes auranticolor NBRC 12245.</title>
        <authorList>
            <person name="Komaki H."/>
            <person name="Tamura T."/>
        </authorList>
    </citation>
    <scope>NUCLEOTIDE SEQUENCE</scope>
    <source>
        <strain evidence="1">NBRC 12245</strain>
    </source>
</reference>
<dbReference type="Gene3D" id="3.30.530.20">
    <property type="match status" value="1"/>
</dbReference>
<comment type="caution">
    <text evidence="1">The sequence shown here is derived from an EMBL/GenBank/DDBJ whole genome shotgun (WGS) entry which is preliminary data.</text>
</comment>
<organism evidence="1 2">
    <name type="scientific">Actinoplanes auranticolor</name>
    <dbReference type="NCBI Taxonomy" id="47988"/>
    <lineage>
        <taxon>Bacteria</taxon>
        <taxon>Bacillati</taxon>
        <taxon>Actinomycetota</taxon>
        <taxon>Actinomycetes</taxon>
        <taxon>Micromonosporales</taxon>
        <taxon>Micromonosporaceae</taxon>
        <taxon>Actinoplanes</taxon>
    </lineage>
</organism>
<dbReference type="Pfam" id="PF10604">
    <property type="entry name" value="Polyketide_cyc2"/>
    <property type="match status" value="1"/>
</dbReference>
<dbReference type="AlphaFoldDB" id="A0A919SKV9"/>